<gene>
    <name evidence="1" type="ORF">GCM10023322_78550</name>
</gene>
<evidence type="ECO:0000313" key="1">
    <source>
        <dbReference type="EMBL" id="GAA5200508.1"/>
    </source>
</evidence>
<dbReference type="GO" id="GO:0016874">
    <property type="term" value="F:ligase activity"/>
    <property type="evidence" value="ECO:0007669"/>
    <property type="project" value="UniProtKB-KW"/>
</dbReference>
<accession>A0ABP9SQT4</accession>
<comment type="caution">
    <text evidence="1">The sequence shown here is derived from an EMBL/GenBank/DDBJ whole genome shotgun (WGS) entry which is preliminary data.</text>
</comment>
<dbReference type="Pfam" id="PF13563">
    <property type="entry name" value="2_5_RNA_ligase2"/>
    <property type="match status" value="1"/>
</dbReference>
<protein>
    <submittedName>
        <fullName evidence="1">2'-5' RNA ligase family protein</fullName>
    </submittedName>
</protein>
<keyword evidence="2" id="KW-1185">Reference proteome</keyword>
<dbReference type="SUPFAM" id="SSF55144">
    <property type="entry name" value="LigT-like"/>
    <property type="match status" value="1"/>
</dbReference>
<name>A0ABP9SQT4_9ACTN</name>
<dbReference type="Gene3D" id="3.90.1140.10">
    <property type="entry name" value="Cyclic phosphodiesterase"/>
    <property type="match status" value="1"/>
</dbReference>
<dbReference type="RefSeq" id="WP_345638523.1">
    <property type="nucleotide sequence ID" value="NZ_BAABJQ010000043.1"/>
</dbReference>
<organism evidence="1 2">
    <name type="scientific">Rugosimonospora acidiphila</name>
    <dbReference type="NCBI Taxonomy" id="556531"/>
    <lineage>
        <taxon>Bacteria</taxon>
        <taxon>Bacillati</taxon>
        <taxon>Actinomycetota</taxon>
        <taxon>Actinomycetes</taxon>
        <taxon>Micromonosporales</taxon>
        <taxon>Micromonosporaceae</taxon>
        <taxon>Rugosimonospora</taxon>
    </lineage>
</organism>
<dbReference type="Proteomes" id="UP001501570">
    <property type="component" value="Unassembled WGS sequence"/>
</dbReference>
<dbReference type="InterPro" id="IPR009097">
    <property type="entry name" value="Cyclic_Pdiesterase"/>
</dbReference>
<evidence type="ECO:0000313" key="2">
    <source>
        <dbReference type="Proteomes" id="UP001501570"/>
    </source>
</evidence>
<dbReference type="EMBL" id="BAABJQ010000043">
    <property type="protein sequence ID" value="GAA5200508.1"/>
    <property type="molecule type" value="Genomic_DNA"/>
</dbReference>
<sequence length="175" mass="19458">MSGTGALIVPFLGVDRAVGAFRRNHDPAAALGVPAHITIHYPWLRLPSVDQEDIRQVRELAAATPPHPVAFRELRWFGTEVLWLAPDPAESLVDLSESSARRWPGHLRYGGQMTAPVPHLMVAQVRDGGDRAEVARVEAELGERLPLRDEASEVWWMVQGEDGRWARRAAFGFGR</sequence>
<keyword evidence="1" id="KW-0436">Ligase</keyword>
<proteinExistence type="predicted"/>
<reference evidence="2" key="1">
    <citation type="journal article" date="2019" name="Int. J. Syst. Evol. Microbiol.">
        <title>The Global Catalogue of Microorganisms (GCM) 10K type strain sequencing project: providing services to taxonomists for standard genome sequencing and annotation.</title>
        <authorList>
            <consortium name="The Broad Institute Genomics Platform"/>
            <consortium name="The Broad Institute Genome Sequencing Center for Infectious Disease"/>
            <person name="Wu L."/>
            <person name="Ma J."/>
        </authorList>
    </citation>
    <scope>NUCLEOTIDE SEQUENCE [LARGE SCALE GENOMIC DNA]</scope>
    <source>
        <strain evidence="2">JCM 18304</strain>
    </source>
</reference>